<sequence length="61" mass="6789">MLVCFLTIGFFAFPVGIPLCAIIGLVYGLRYKEKRFTLFSSVGLVIGIGWAVYTLLLIRSM</sequence>
<comment type="caution">
    <text evidence="1">The sequence shown here is derived from an EMBL/GenBank/DDBJ whole genome shotgun (WGS) entry which is preliminary data.</text>
</comment>
<reference evidence="1 2" key="1">
    <citation type="journal article" date="2019" name="Nat. Med.">
        <title>A library of human gut bacterial isolates paired with longitudinal multiomics data enables mechanistic microbiome research.</title>
        <authorList>
            <person name="Poyet M."/>
            <person name="Groussin M."/>
            <person name="Gibbons S.M."/>
            <person name="Avila-Pacheco J."/>
            <person name="Jiang X."/>
            <person name="Kearney S.M."/>
            <person name="Perrotta A.R."/>
            <person name="Berdy B."/>
            <person name="Zhao S."/>
            <person name="Lieberman T.D."/>
            <person name="Swanson P.K."/>
            <person name="Smith M."/>
            <person name="Roesemann S."/>
            <person name="Alexander J.E."/>
            <person name="Rich S.A."/>
            <person name="Livny J."/>
            <person name="Vlamakis H."/>
            <person name="Clish C."/>
            <person name="Bullock K."/>
            <person name="Deik A."/>
            <person name="Scott J."/>
            <person name="Pierce K.A."/>
            <person name="Xavier R.J."/>
            <person name="Alm E.J."/>
        </authorList>
    </citation>
    <scope>NUCLEOTIDE SEQUENCE [LARGE SCALE GENOMIC DNA]</scope>
    <source>
        <strain evidence="1 2">BIOML-A5</strain>
    </source>
</reference>
<dbReference type="Proteomes" id="UP000441522">
    <property type="component" value="Unassembled WGS sequence"/>
</dbReference>
<gene>
    <name evidence="1" type="ORF">GAS29_21685</name>
</gene>
<evidence type="ECO:0000313" key="1">
    <source>
        <dbReference type="EMBL" id="KAB3851680.1"/>
    </source>
</evidence>
<protein>
    <submittedName>
        <fullName evidence="1">Uncharacterized protein</fullName>
    </submittedName>
</protein>
<evidence type="ECO:0000313" key="2">
    <source>
        <dbReference type="Proteomes" id="UP000441522"/>
    </source>
</evidence>
<organism evidence="1 2">
    <name type="scientific">Phocaeicola vulgatus</name>
    <name type="common">Bacteroides vulgatus</name>
    <dbReference type="NCBI Taxonomy" id="821"/>
    <lineage>
        <taxon>Bacteria</taxon>
        <taxon>Pseudomonadati</taxon>
        <taxon>Bacteroidota</taxon>
        <taxon>Bacteroidia</taxon>
        <taxon>Bacteroidales</taxon>
        <taxon>Bacteroidaceae</taxon>
        <taxon>Phocaeicola</taxon>
    </lineage>
</organism>
<name>A0A412LS79_PHOVU</name>
<dbReference type="AlphaFoldDB" id="A0A412LS79"/>
<dbReference type="EMBL" id="WCWW01000090">
    <property type="protein sequence ID" value="KAB3851680.1"/>
    <property type="molecule type" value="Genomic_DNA"/>
</dbReference>
<accession>A0A412LS79</accession>
<proteinExistence type="predicted"/>